<evidence type="ECO:0000256" key="1">
    <source>
        <dbReference type="SAM" id="MobiDB-lite"/>
    </source>
</evidence>
<name>A0ABD2UR38_9SOLN</name>
<dbReference type="Proteomes" id="UP001627284">
    <property type="component" value="Unassembled WGS sequence"/>
</dbReference>
<evidence type="ECO:0000313" key="3">
    <source>
        <dbReference type="Proteomes" id="UP001627284"/>
    </source>
</evidence>
<comment type="caution">
    <text evidence="2">The sequence shown here is derived from an EMBL/GenBank/DDBJ whole genome shotgun (WGS) entry which is preliminary data.</text>
</comment>
<accession>A0ABD2UR38</accession>
<evidence type="ECO:0008006" key="4">
    <source>
        <dbReference type="Google" id="ProtNLM"/>
    </source>
</evidence>
<protein>
    <recommendedName>
        <fullName evidence="4">Gag-pol polyprotein</fullName>
    </recommendedName>
</protein>
<sequence length="119" mass="13297">MVYVQQVEEEKLRDREEFKNKKVKTDNEFGQQKGSVNHPSFQKQKGSAPSSASTPAPRNIGEYNGQNSQNFRTRPTQSQGSVAQRGNWALVCGRCGRHHSGKFVMARQVVSSVGKRDTS</sequence>
<evidence type="ECO:0000313" key="2">
    <source>
        <dbReference type="EMBL" id="KAL3370422.1"/>
    </source>
</evidence>
<gene>
    <name evidence="2" type="ORF">AABB24_007457</name>
</gene>
<organism evidence="2 3">
    <name type="scientific">Solanum stoloniferum</name>
    <dbReference type="NCBI Taxonomy" id="62892"/>
    <lineage>
        <taxon>Eukaryota</taxon>
        <taxon>Viridiplantae</taxon>
        <taxon>Streptophyta</taxon>
        <taxon>Embryophyta</taxon>
        <taxon>Tracheophyta</taxon>
        <taxon>Spermatophyta</taxon>
        <taxon>Magnoliopsida</taxon>
        <taxon>eudicotyledons</taxon>
        <taxon>Gunneridae</taxon>
        <taxon>Pentapetalae</taxon>
        <taxon>asterids</taxon>
        <taxon>lamiids</taxon>
        <taxon>Solanales</taxon>
        <taxon>Solanaceae</taxon>
        <taxon>Solanoideae</taxon>
        <taxon>Solaneae</taxon>
        <taxon>Solanum</taxon>
    </lineage>
</organism>
<proteinExistence type="predicted"/>
<keyword evidence="3" id="KW-1185">Reference proteome</keyword>
<feature type="compositionally biased region" description="Low complexity" evidence="1">
    <location>
        <begin position="47"/>
        <end position="57"/>
    </location>
</feature>
<feature type="compositionally biased region" description="Basic and acidic residues" evidence="1">
    <location>
        <begin position="8"/>
        <end position="27"/>
    </location>
</feature>
<dbReference type="AlphaFoldDB" id="A0ABD2UR38"/>
<feature type="region of interest" description="Disordered" evidence="1">
    <location>
        <begin position="1"/>
        <end position="84"/>
    </location>
</feature>
<reference evidence="2 3" key="1">
    <citation type="submission" date="2024-05" db="EMBL/GenBank/DDBJ databases">
        <title>De novo assembly of an allotetraploid wild potato.</title>
        <authorList>
            <person name="Hosaka A.J."/>
        </authorList>
    </citation>
    <scope>NUCLEOTIDE SEQUENCE [LARGE SCALE GENOMIC DNA]</scope>
    <source>
        <tissue evidence="2">Young leaves</tissue>
    </source>
</reference>
<feature type="compositionally biased region" description="Polar residues" evidence="1">
    <location>
        <begin position="28"/>
        <end position="45"/>
    </location>
</feature>
<dbReference type="EMBL" id="JBJKTR010000004">
    <property type="protein sequence ID" value="KAL3370422.1"/>
    <property type="molecule type" value="Genomic_DNA"/>
</dbReference>
<feature type="compositionally biased region" description="Polar residues" evidence="1">
    <location>
        <begin position="64"/>
        <end position="84"/>
    </location>
</feature>